<feature type="region of interest" description="Disordered" evidence="2">
    <location>
        <begin position="148"/>
        <end position="182"/>
    </location>
</feature>
<accession>A0A174FZ91</accession>
<dbReference type="Proteomes" id="UP000095657">
    <property type="component" value="Unassembled WGS sequence"/>
</dbReference>
<proteinExistence type="predicted"/>
<evidence type="ECO:0000256" key="2">
    <source>
        <dbReference type="SAM" id="MobiDB-lite"/>
    </source>
</evidence>
<gene>
    <name evidence="5" type="ORF">ERS852494_00177</name>
</gene>
<dbReference type="AlphaFoldDB" id="A0A174FZ91"/>
<reference evidence="5 6" key="1">
    <citation type="submission" date="2015-09" db="EMBL/GenBank/DDBJ databases">
        <authorList>
            <consortium name="Pathogen Informatics"/>
        </authorList>
    </citation>
    <scope>NUCLEOTIDE SEQUENCE [LARGE SCALE GENOMIC DNA]</scope>
    <source>
        <strain evidence="5 6">2789STDY5834880</strain>
    </source>
</reference>
<dbReference type="RefSeq" id="WP_005807983.1">
    <property type="nucleotide sequence ID" value="NZ_CZAI01000001.1"/>
</dbReference>
<name>A0A174FZ91_9BACE</name>
<evidence type="ECO:0000256" key="4">
    <source>
        <dbReference type="SAM" id="SignalP"/>
    </source>
</evidence>
<dbReference type="STRING" id="47678.ERS852494_00177"/>
<evidence type="ECO:0000256" key="1">
    <source>
        <dbReference type="SAM" id="Coils"/>
    </source>
</evidence>
<keyword evidence="3" id="KW-0472">Membrane</keyword>
<keyword evidence="3" id="KW-0812">Transmembrane</keyword>
<feature type="chain" id="PRO_5008022111" description="Transmembrane protein" evidence="4">
    <location>
        <begin position="27"/>
        <end position="287"/>
    </location>
</feature>
<feature type="signal peptide" evidence="4">
    <location>
        <begin position="1"/>
        <end position="26"/>
    </location>
</feature>
<evidence type="ECO:0000313" key="5">
    <source>
        <dbReference type="EMBL" id="CUO55534.1"/>
    </source>
</evidence>
<dbReference type="EMBL" id="CZAI01000001">
    <property type="protein sequence ID" value="CUO55534.1"/>
    <property type="molecule type" value="Genomic_DNA"/>
</dbReference>
<feature type="transmembrane region" description="Helical" evidence="3">
    <location>
        <begin position="74"/>
        <end position="93"/>
    </location>
</feature>
<protein>
    <recommendedName>
        <fullName evidence="7">Transmembrane protein</fullName>
    </recommendedName>
</protein>
<keyword evidence="1" id="KW-0175">Coiled coil</keyword>
<sequence length="287" mass="32326">MNNSKRRSGLFLFHLLAYSFNNTLFAQDSIKVKQDSIFEELTSKVNCLETSTRDLSNSLNESIHHNLISGFPDIYLILILCGIAILFSLYAIYKAHTNYAYSHSDMDCDNSFSFNELKKDYTKIEDEFVQLKNRIHVLESQLSNSRKVQSSSTTGGVKKNAFREQGTNSMLPNTVKPKDNNDKVANKQAETREYIWLKAVDGGKLSIAQSADVAMYRAWKSNGIYAFEFCCAKTGKAINNRTSVIDPFCEVQTNGIDPDQAKSVNVKKPGSLSSDFQVLTKIIIQYC</sequence>
<feature type="coiled-coil region" evidence="1">
    <location>
        <begin position="114"/>
        <end position="141"/>
    </location>
</feature>
<evidence type="ECO:0008006" key="7">
    <source>
        <dbReference type="Google" id="ProtNLM"/>
    </source>
</evidence>
<organism evidence="5 6">
    <name type="scientific">Bacteroides caccae</name>
    <dbReference type="NCBI Taxonomy" id="47678"/>
    <lineage>
        <taxon>Bacteria</taxon>
        <taxon>Pseudomonadati</taxon>
        <taxon>Bacteroidota</taxon>
        <taxon>Bacteroidia</taxon>
        <taxon>Bacteroidales</taxon>
        <taxon>Bacteroidaceae</taxon>
        <taxon>Bacteroides</taxon>
    </lineage>
</organism>
<evidence type="ECO:0000256" key="3">
    <source>
        <dbReference type="SAM" id="Phobius"/>
    </source>
</evidence>
<evidence type="ECO:0000313" key="6">
    <source>
        <dbReference type="Proteomes" id="UP000095657"/>
    </source>
</evidence>
<keyword evidence="4" id="KW-0732">Signal</keyword>
<keyword evidence="3" id="KW-1133">Transmembrane helix</keyword>
<dbReference type="GeneID" id="69482108"/>